<feature type="binding site" evidence="6">
    <location>
        <position position="128"/>
    </location>
    <ligand>
        <name>S-adenosyl-L-methionine</name>
        <dbReference type="ChEBI" id="CHEBI:59789"/>
    </ligand>
</feature>
<dbReference type="InterPro" id="IPR029063">
    <property type="entry name" value="SAM-dependent_MTases_sf"/>
</dbReference>
<dbReference type="Pfam" id="PF01739">
    <property type="entry name" value="CheR"/>
    <property type="match status" value="1"/>
</dbReference>
<evidence type="ECO:0000256" key="4">
    <source>
        <dbReference type="ARBA" id="ARBA00022691"/>
    </source>
</evidence>
<comment type="function">
    <text evidence="5">Methylation of the membrane-bound methyl-accepting chemotaxis proteins (MCP) to form gamma-glutamyl methyl ester residues in MCP.</text>
</comment>
<comment type="catalytic activity">
    <reaction evidence="1 5">
        <text>L-glutamyl-[protein] + S-adenosyl-L-methionine = [protein]-L-glutamate 5-O-methyl ester + S-adenosyl-L-homocysteine</text>
        <dbReference type="Rhea" id="RHEA:24452"/>
        <dbReference type="Rhea" id="RHEA-COMP:10208"/>
        <dbReference type="Rhea" id="RHEA-COMP:10311"/>
        <dbReference type="ChEBI" id="CHEBI:29973"/>
        <dbReference type="ChEBI" id="CHEBI:57856"/>
        <dbReference type="ChEBI" id="CHEBI:59789"/>
        <dbReference type="ChEBI" id="CHEBI:82795"/>
        <dbReference type="EC" id="2.1.1.80"/>
    </reaction>
</comment>
<reference evidence="8 9" key="1">
    <citation type="submission" date="2019-12" db="EMBL/GenBank/DDBJ databases">
        <title>Genomic-based taxomic classification of the family Erythrobacteraceae.</title>
        <authorList>
            <person name="Xu L."/>
        </authorList>
    </citation>
    <scope>NUCLEOTIDE SEQUENCE [LARGE SCALE GENOMIC DNA]</scope>
    <source>
        <strain evidence="8 9">JCM 17468</strain>
    </source>
</reference>
<dbReference type="PANTHER" id="PTHR24422:SF19">
    <property type="entry name" value="CHEMOTAXIS PROTEIN METHYLTRANSFERASE"/>
    <property type="match status" value="1"/>
</dbReference>
<dbReference type="InterPro" id="IPR022642">
    <property type="entry name" value="CheR_C"/>
</dbReference>
<dbReference type="AlphaFoldDB" id="A0A844Y6D5"/>
<evidence type="ECO:0000313" key="8">
    <source>
        <dbReference type="EMBL" id="MXO53744.1"/>
    </source>
</evidence>
<feature type="binding site" evidence="6">
    <location>
        <position position="84"/>
    </location>
    <ligand>
        <name>S-adenosyl-L-methionine</name>
        <dbReference type="ChEBI" id="CHEBI:59789"/>
    </ligand>
</feature>
<evidence type="ECO:0000313" key="9">
    <source>
        <dbReference type="Proteomes" id="UP000430272"/>
    </source>
</evidence>
<dbReference type="SMART" id="SM00138">
    <property type="entry name" value="MeTrc"/>
    <property type="match status" value="1"/>
</dbReference>
<organism evidence="8 9">
    <name type="scientific">Qipengyuania pelagi</name>
    <dbReference type="NCBI Taxonomy" id="994320"/>
    <lineage>
        <taxon>Bacteria</taxon>
        <taxon>Pseudomonadati</taxon>
        <taxon>Pseudomonadota</taxon>
        <taxon>Alphaproteobacteria</taxon>
        <taxon>Sphingomonadales</taxon>
        <taxon>Erythrobacteraceae</taxon>
        <taxon>Qipengyuania</taxon>
    </lineage>
</organism>
<dbReference type="OrthoDB" id="9816309at2"/>
<keyword evidence="2 5" id="KW-0489">Methyltransferase</keyword>
<dbReference type="Pfam" id="PF03705">
    <property type="entry name" value="CheR_N"/>
    <property type="match status" value="1"/>
</dbReference>
<feature type="binding site" evidence="6">
    <location>
        <begin position="230"/>
        <end position="231"/>
    </location>
    <ligand>
        <name>S-adenosyl-L-methionine</name>
        <dbReference type="ChEBI" id="CHEBI:59789"/>
    </ligand>
</feature>
<evidence type="ECO:0000256" key="2">
    <source>
        <dbReference type="ARBA" id="ARBA00022603"/>
    </source>
</evidence>
<evidence type="ECO:0000256" key="6">
    <source>
        <dbReference type="PIRSR" id="PIRSR000410-1"/>
    </source>
</evidence>
<dbReference type="PANTHER" id="PTHR24422">
    <property type="entry name" value="CHEMOTAXIS PROTEIN METHYLTRANSFERASE"/>
    <property type="match status" value="1"/>
</dbReference>
<evidence type="ECO:0000256" key="1">
    <source>
        <dbReference type="ARBA" id="ARBA00001541"/>
    </source>
</evidence>
<dbReference type="SUPFAM" id="SSF53335">
    <property type="entry name" value="S-adenosyl-L-methionine-dependent methyltransferases"/>
    <property type="match status" value="1"/>
</dbReference>
<feature type="domain" description="CheR-type methyltransferase" evidence="7">
    <location>
        <begin position="9"/>
        <end position="286"/>
    </location>
</feature>
<evidence type="ECO:0000256" key="5">
    <source>
        <dbReference type="PIRNR" id="PIRNR000410"/>
    </source>
</evidence>
<dbReference type="InterPro" id="IPR000780">
    <property type="entry name" value="CheR_MeTrfase"/>
</dbReference>
<dbReference type="GO" id="GO:0008983">
    <property type="term" value="F:protein-glutamate O-methyltransferase activity"/>
    <property type="evidence" value="ECO:0007669"/>
    <property type="project" value="UniProtKB-EC"/>
</dbReference>
<sequence length="286" mass="32060">MAQPAEPTQRGREFAFDAADHRAVADLAYREVGILLPDSKMQLVYGRLAPRVRACGLGSVAEYLQRIENDPVERNRMIDALTTNHTFFFREGHHFEDFNTLAWPDLKARLEGRGRVRLWSAACSSGEEPYSWLMAMFGSDRTKTGKLLAQDFRMLATDISASALAGAREGIYCAQTVEPVPAPLAKTWLKKKPGDQFQVDSMLRDAITFNSLNLLGDWPIRTMFDAIFCRNVMIYFDGPTKAKLQARLADRLALGGLLCIGHSERLDPSVAPRFEIVGRTSYRKVA</sequence>
<evidence type="ECO:0000259" key="7">
    <source>
        <dbReference type="PROSITE" id="PS50123"/>
    </source>
</evidence>
<keyword evidence="3 5" id="KW-0808">Transferase</keyword>
<dbReference type="SUPFAM" id="SSF47757">
    <property type="entry name" value="Chemotaxis receptor methyltransferase CheR, N-terminal domain"/>
    <property type="match status" value="1"/>
</dbReference>
<evidence type="ECO:0000256" key="3">
    <source>
        <dbReference type="ARBA" id="ARBA00022679"/>
    </source>
</evidence>
<proteinExistence type="predicted"/>
<comment type="caution">
    <text evidence="8">The sequence shown here is derived from an EMBL/GenBank/DDBJ whole genome shotgun (WGS) entry which is preliminary data.</text>
</comment>
<name>A0A844Y6D5_9SPHN</name>
<keyword evidence="9" id="KW-1185">Reference proteome</keyword>
<protein>
    <recommendedName>
        <fullName evidence="5">Chemotaxis protein methyltransferase</fullName>
        <ecNumber evidence="5">2.1.1.80</ecNumber>
    </recommendedName>
</protein>
<feature type="binding site" evidence="6">
    <location>
        <begin position="213"/>
        <end position="214"/>
    </location>
    <ligand>
        <name>S-adenosyl-L-methionine</name>
        <dbReference type="ChEBI" id="CHEBI:59789"/>
    </ligand>
</feature>
<dbReference type="GO" id="GO:0032259">
    <property type="term" value="P:methylation"/>
    <property type="evidence" value="ECO:0007669"/>
    <property type="project" value="UniProtKB-KW"/>
</dbReference>
<dbReference type="Gene3D" id="1.10.155.10">
    <property type="entry name" value="Chemotaxis receptor methyltransferase CheR, N-terminal domain"/>
    <property type="match status" value="1"/>
</dbReference>
<dbReference type="PROSITE" id="PS50123">
    <property type="entry name" value="CHER"/>
    <property type="match status" value="1"/>
</dbReference>
<dbReference type="InterPro" id="IPR050903">
    <property type="entry name" value="Bact_Chemotaxis_MeTrfase"/>
</dbReference>
<feature type="binding site" evidence="6">
    <location>
        <position position="90"/>
    </location>
    <ligand>
        <name>S-adenosyl-L-methionine</name>
        <dbReference type="ChEBI" id="CHEBI:59789"/>
    </ligand>
</feature>
<dbReference type="EC" id="2.1.1.80" evidence="5"/>
<keyword evidence="4 5" id="KW-0949">S-adenosyl-L-methionine</keyword>
<dbReference type="Proteomes" id="UP000430272">
    <property type="component" value="Unassembled WGS sequence"/>
</dbReference>
<dbReference type="Gene3D" id="3.40.50.150">
    <property type="entry name" value="Vaccinia Virus protein VP39"/>
    <property type="match status" value="1"/>
</dbReference>
<dbReference type="InterPro" id="IPR036804">
    <property type="entry name" value="CheR_N_sf"/>
</dbReference>
<dbReference type="InterPro" id="IPR026024">
    <property type="entry name" value="Chemotaxis_MeTrfase_CheR"/>
</dbReference>
<dbReference type="InterPro" id="IPR022641">
    <property type="entry name" value="CheR_N"/>
</dbReference>
<feature type="binding site" evidence="6">
    <location>
        <position position="86"/>
    </location>
    <ligand>
        <name>S-adenosyl-L-methionine</name>
        <dbReference type="ChEBI" id="CHEBI:59789"/>
    </ligand>
</feature>
<dbReference type="EMBL" id="WTYD01000001">
    <property type="protein sequence ID" value="MXO53744.1"/>
    <property type="molecule type" value="Genomic_DNA"/>
</dbReference>
<gene>
    <name evidence="8" type="ORF">GRI47_06955</name>
</gene>
<accession>A0A844Y6D5</accession>
<dbReference type="PRINTS" id="PR00996">
    <property type="entry name" value="CHERMTFRASE"/>
</dbReference>
<dbReference type="PIRSF" id="PIRSF000410">
    <property type="entry name" value="CheR"/>
    <property type="match status" value="1"/>
</dbReference>
<feature type="binding site" evidence="6">
    <location>
        <position position="158"/>
    </location>
    <ligand>
        <name>S-adenosyl-L-methionine</name>
        <dbReference type="ChEBI" id="CHEBI:59789"/>
    </ligand>
</feature>